<dbReference type="RefSeq" id="WP_085031275.1">
    <property type="nucleotide sequence ID" value="NZ_CP020772.1"/>
</dbReference>
<protein>
    <submittedName>
        <fullName evidence="2">DUF4305 domain-containing protein</fullName>
    </submittedName>
</protein>
<feature type="transmembrane region" description="Helical" evidence="1">
    <location>
        <begin position="30"/>
        <end position="54"/>
    </location>
</feature>
<dbReference type="Pfam" id="PF14146">
    <property type="entry name" value="DUF4305"/>
    <property type="match status" value="1"/>
</dbReference>
<dbReference type="InterPro" id="IPR025426">
    <property type="entry name" value="DUF4305"/>
</dbReference>
<dbReference type="OrthoDB" id="2355666at2"/>
<keyword evidence="1" id="KW-1133">Transmembrane helix</keyword>
<sequence length="69" mass="7820">MRTSPLFMAFLYFGMGVAFTYIAAQAVEDTIWNAITILLSIIATFNIAVAIRLVNLQRRIQKSKDKKKP</sequence>
<keyword evidence="3" id="KW-1185">Reference proteome</keyword>
<organism evidence="2 3">
    <name type="scientific">Halobacillus mangrovi</name>
    <dbReference type="NCBI Taxonomy" id="402384"/>
    <lineage>
        <taxon>Bacteria</taxon>
        <taxon>Bacillati</taxon>
        <taxon>Bacillota</taxon>
        <taxon>Bacilli</taxon>
        <taxon>Bacillales</taxon>
        <taxon>Bacillaceae</taxon>
        <taxon>Halobacillus</taxon>
    </lineage>
</organism>
<name>A0A1W5ZZN2_9BACI</name>
<keyword evidence="1" id="KW-0812">Transmembrane</keyword>
<dbReference type="KEGG" id="hmn:HM131_19115"/>
<evidence type="ECO:0000256" key="1">
    <source>
        <dbReference type="SAM" id="Phobius"/>
    </source>
</evidence>
<accession>A0A1W5ZZN2</accession>
<dbReference type="STRING" id="402384.HM131_19115"/>
<dbReference type="AlphaFoldDB" id="A0A1W5ZZN2"/>
<evidence type="ECO:0000313" key="3">
    <source>
        <dbReference type="Proteomes" id="UP000192527"/>
    </source>
</evidence>
<proteinExistence type="predicted"/>
<reference evidence="2 3" key="1">
    <citation type="submission" date="2017-04" db="EMBL/GenBank/DDBJ databases">
        <title>The whole genome sequencing and assembly of Halobacillus mangrovi strain.</title>
        <authorList>
            <person name="Lee S.-J."/>
            <person name="Park M.-K."/>
            <person name="Kim J.-Y."/>
            <person name="Lee Y.-J."/>
            <person name="Yi H."/>
            <person name="Bahn Y.-S."/>
            <person name="Kim J.F."/>
            <person name="Lee D.-W."/>
        </authorList>
    </citation>
    <scope>NUCLEOTIDE SEQUENCE [LARGE SCALE GENOMIC DNA]</scope>
    <source>
        <strain evidence="2 3">KTB 131</strain>
    </source>
</reference>
<evidence type="ECO:0000313" key="2">
    <source>
        <dbReference type="EMBL" id="ARI78816.1"/>
    </source>
</evidence>
<dbReference type="EMBL" id="CP020772">
    <property type="protein sequence ID" value="ARI78816.1"/>
    <property type="molecule type" value="Genomic_DNA"/>
</dbReference>
<dbReference type="Proteomes" id="UP000192527">
    <property type="component" value="Chromosome"/>
</dbReference>
<keyword evidence="1" id="KW-0472">Membrane</keyword>
<gene>
    <name evidence="2" type="ORF">HM131_19115</name>
</gene>
<feature type="transmembrane region" description="Helical" evidence="1">
    <location>
        <begin position="7"/>
        <end position="24"/>
    </location>
</feature>